<accession>A0ABN0GBD5</accession>
<feature type="compositionally biased region" description="Basic and acidic residues" evidence="1">
    <location>
        <begin position="58"/>
        <end position="82"/>
    </location>
</feature>
<evidence type="ECO:0000256" key="1">
    <source>
        <dbReference type="SAM" id="MobiDB-lite"/>
    </source>
</evidence>
<evidence type="ECO:0000313" key="2">
    <source>
        <dbReference type="EMBL" id="EIP89515.1"/>
    </source>
</evidence>
<proteinExistence type="predicted"/>
<reference evidence="3" key="1">
    <citation type="journal article" date="2012" name="J. Bacteriol.">
        <title>Revised Genome Sequence of Burkholderia thailandensis MSMB43 with Improved Annotation.</title>
        <authorList>
            <person name="Zhuo Y."/>
            <person name="Liu L."/>
            <person name="Wang Q."/>
            <person name="Liu X."/>
            <person name="Ren B."/>
            <person name="Liu M."/>
            <person name="Ni P."/>
            <person name="Cheng Y.Q."/>
            <person name="Zhang L."/>
        </authorList>
    </citation>
    <scope>NUCLEOTIDE SEQUENCE [LARGE SCALE GENOMIC DNA]</scope>
    <source>
        <strain evidence="3">MSMB43</strain>
    </source>
</reference>
<name>A0ABN0GBD5_9BURK</name>
<gene>
    <name evidence="2" type="ORF">A33K_13094</name>
</gene>
<organism evidence="2 3">
    <name type="scientific">Burkholderia humptydooensis MSMB43</name>
    <dbReference type="NCBI Taxonomy" id="441157"/>
    <lineage>
        <taxon>Bacteria</taxon>
        <taxon>Pseudomonadati</taxon>
        <taxon>Pseudomonadota</taxon>
        <taxon>Betaproteobacteria</taxon>
        <taxon>Burkholderiales</taxon>
        <taxon>Burkholderiaceae</taxon>
        <taxon>Burkholderia</taxon>
        <taxon>pseudomallei group</taxon>
    </lineage>
</organism>
<evidence type="ECO:0000313" key="3">
    <source>
        <dbReference type="Proteomes" id="UP000004682"/>
    </source>
</evidence>
<dbReference type="EMBL" id="JH692061">
    <property type="protein sequence ID" value="EIP89515.1"/>
    <property type="molecule type" value="Genomic_DNA"/>
</dbReference>
<keyword evidence="3" id="KW-1185">Reference proteome</keyword>
<protein>
    <submittedName>
        <fullName evidence="2">Uncharacterized protein</fullName>
    </submittedName>
</protein>
<feature type="region of interest" description="Disordered" evidence="1">
    <location>
        <begin position="24"/>
        <end position="82"/>
    </location>
</feature>
<dbReference type="Proteomes" id="UP000004682">
    <property type="component" value="Unassembled WGS sequence"/>
</dbReference>
<sequence>MTGRLNGCRACAESGEQADDLFSRICSEPPGRQPRPVRAPAIESANRRAFRASPQSGDDSRASITEKLRRRGDGRESRRASA</sequence>